<dbReference type="PROSITE" id="PS51257">
    <property type="entry name" value="PROKAR_LIPOPROTEIN"/>
    <property type="match status" value="1"/>
</dbReference>
<proteinExistence type="predicted"/>
<name>A0A8I1ABY1_ACIBZ</name>
<protein>
    <submittedName>
        <fullName evidence="1">Uncharacterized protein</fullName>
    </submittedName>
</protein>
<evidence type="ECO:0000313" key="1">
    <source>
        <dbReference type="EMBL" id="UUN96163.1"/>
    </source>
</evidence>
<gene>
    <name evidence="1" type="ORF">I9054_012290</name>
</gene>
<sequence>MKKIILGFAVFILIGCSKDEQPNKDIEPTVSVQQQNSLVSNKEFTILEAQQFSKSLLKRINDDEKKILDAFKLKEQAKLESYFYEIQAYIQPDPNDISKSYWIDSDLLDPYLKCDTALRDLQLYALALKNQLREDSPVTEKISHQELQDYQKSKASCSDRVNMTYDQAVKAYEDE</sequence>
<accession>A0A8I1ABY1</accession>
<dbReference type="RefSeq" id="WP_151780563.1">
    <property type="nucleotide sequence ID" value="NZ_BKNL01000001.1"/>
</dbReference>
<dbReference type="EMBL" id="CP092085">
    <property type="protein sequence ID" value="UUN96163.1"/>
    <property type="molecule type" value="Genomic_DNA"/>
</dbReference>
<reference evidence="1" key="1">
    <citation type="submission" date="2022-02" db="EMBL/GenBank/DDBJ databases">
        <title>Characterization of Tn125 harboring carbapenem-resistant Acinetobacter bereziniae clinical isolates.</title>
        <authorList>
            <person name="Wong N.-K."/>
            <person name="Pan Q."/>
        </authorList>
    </citation>
    <scope>NUCLEOTIDE SEQUENCE</scope>
    <source>
        <strain evidence="1">GD03393</strain>
    </source>
</reference>
<organism evidence="1 2">
    <name type="scientific">Acinetobacter bereziniae</name>
    <name type="common">Acinetobacter genomosp. 10</name>
    <dbReference type="NCBI Taxonomy" id="106648"/>
    <lineage>
        <taxon>Bacteria</taxon>
        <taxon>Pseudomonadati</taxon>
        <taxon>Pseudomonadota</taxon>
        <taxon>Gammaproteobacteria</taxon>
        <taxon>Moraxellales</taxon>
        <taxon>Moraxellaceae</taxon>
        <taxon>Acinetobacter</taxon>
    </lineage>
</organism>
<dbReference type="Proteomes" id="UP000644140">
    <property type="component" value="Chromosome"/>
</dbReference>
<evidence type="ECO:0000313" key="2">
    <source>
        <dbReference type="Proteomes" id="UP000644140"/>
    </source>
</evidence>
<dbReference type="AlphaFoldDB" id="A0A8I1ABY1"/>